<dbReference type="AlphaFoldDB" id="A0AAD9MUT8"/>
<name>A0AAD9MUT8_9ANNE</name>
<comment type="caution">
    <text evidence="1">The sequence shown here is derived from an EMBL/GenBank/DDBJ whole genome shotgun (WGS) entry which is preliminary data.</text>
</comment>
<evidence type="ECO:0000313" key="1">
    <source>
        <dbReference type="EMBL" id="KAK2146602.1"/>
    </source>
</evidence>
<sequence length="121" mass="14114">MSVSNCSNSVEESAAFCGREEIDYEVDEFIGLKPYQNKPEADNDESEELMNILNSVRKLSQDAWMFMYCKLLTTNINSIIQMNMPKSPSMRKKQILTFLLRNEMPKEVTYLKLKTKNMNEQ</sequence>
<accession>A0AAD9MUT8</accession>
<gene>
    <name evidence="1" type="ORF">LSH36_595g03011</name>
</gene>
<dbReference type="EMBL" id="JAODUP010000595">
    <property type="protein sequence ID" value="KAK2146602.1"/>
    <property type="molecule type" value="Genomic_DNA"/>
</dbReference>
<proteinExistence type="predicted"/>
<reference evidence="1" key="1">
    <citation type="journal article" date="2023" name="Mol. Biol. Evol.">
        <title>Third-Generation Sequencing Reveals the Adaptive Role of the Epigenome in Three Deep-Sea Polychaetes.</title>
        <authorList>
            <person name="Perez M."/>
            <person name="Aroh O."/>
            <person name="Sun Y."/>
            <person name="Lan Y."/>
            <person name="Juniper S.K."/>
            <person name="Young C.R."/>
            <person name="Angers B."/>
            <person name="Qian P.Y."/>
        </authorList>
    </citation>
    <scope>NUCLEOTIDE SEQUENCE</scope>
    <source>
        <strain evidence="1">P08H-3</strain>
    </source>
</reference>
<evidence type="ECO:0000313" key="2">
    <source>
        <dbReference type="Proteomes" id="UP001208570"/>
    </source>
</evidence>
<protein>
    <submittedName>
        <fullName evidence="1">Uncharacterized protein</fullName>
    </submittedName>
</protein>
<dbReference type="Proteomes" id="UP001208570">
    <property type="component" value="Unassembled WGS sequence"/>
</dbReference>
<organism evidence="1 2">
    <name type="scientific">Paralvinella palmiformis</name>
    <dbReference type="NCBI Taxonomy" id="53620"/>
    <lineage>
        <taxon>Eukaryota</taxon>
        <taxon>Metazoa</taxon>
        <taxon>Spiralia</taxon>
        <taxon>Lophotrochozoa</taxon>
        <taxon>Annelida</taxon>
        <taxon>Polychaeta</taxon>
        <taxon>Sedentaria</taxon>
        <taxon>Canalipalpata</taxon>
        <taxon>Terebellida</taxon>
        <taxon>Terebelliformia</taxon>
        <taxon>Alvinellidae</taxon>
        <taxon>Paralvinella</taxon>
    </lineage>
</organism>
<keyword evidence="2" id="KW-1185">Reference proteome</keyword>